<dbReference type="GO" id="GO:0005524">
    <property type="term" value="F:ATP binding"/>
    <property type="evidence" value="ECO:0007669"/>
    <property type="project" value="UniProtKB-KW"/>
</dbReference>
<dbReference type="GO" id="GO:0004039">
    <property type="term" value="F:allophanate hydrolase activity"/>
    <property type="evidence" value="ECO:0007669"/>
    <property type="project" value="UniProtKB-EC"/>
</dbReference>
<gene>
    <name evidence="6" type="primary">kipI</name>
    <name evidence="5" type="ORF">CSF007_5755</name>
    <name evidence="6" type="ORF">NCTC10476_00968</name>
</gene>
<feature type="domain" description="Carboxyltransferase" evidence="4">
    <location>
        <begin position="4"/>
        <end position="202"/>
    </location>
</feature>
<dbReference type="OrthoDB" id="9778567at2"/>
<keyword evidence="3" id="KW-0067">ATP-binding</keyword>
<dbReference type="KEGG" id="yrb:UGYR_15430"/>
<protein>
    <submittedName>
        <fullName evidence="5">Allophanate hydrolase 2 subunit 1</fullName>
        <ecNumber evidence="5">3.5.1.54</ecNumber>
    </submittedName>
    <submittedName>
        <fullName evidence="6">Carboxylase</fullName>
    </submittedName>
</protein>
<reference evidence="6 7" key="2">
    <citation type="submission" date="2018-06" db="EMBL/GenBank/DDBJ databases">
        <authorList>
            <consortium name="Pathogen Informatics"/>
            <person name="Doyle S."/>
        </authorList>
    </citation>
    <scope>NUCLEOTIDE SEQUENCE [LARGE SCALE GENOMIC DNA]</scope>
    <source>
        <strain evidence="6 7">NCTC10476</strain>
    </source>
</reference>
<dbReference type="InterPro" id="IPR029000">
    <property type="entry name" value="Cyclophilin-like_dom_sf"/>
</dbReference>
<dbReference type="Pfam" id="PF02682">
    <property type="entry name" value="CT_C_D"/>
    <property type="match status" value="1"/>
</dbReference>
<dbReference type="eggNOG" id="COG2049">
    <property type="taxonomic scope" value="Bacteria"/>
</dbReference>
<evidence type="ECO:0000256" key="2">
    <source>
        <dbReference type="ARBA" id="ARBA00022801"/>
    </source>
</evidence>
<dbReference type="Gene3D" id="2.40.100.10">
    <property type="entry name" value="Cyclophilin-like"/>
    <property type="match status" value="1"/>
</dbReference>
<keyword evidence="1" id="KW-0547">Nucleotide-binding</keyword>
<dbReference type="AlphaFoldDB" id="A0A085U489"/>
<dbReference type="SMART" id="SM00796">
    <property type="entry name" value="AHS1"/>
    <property type="match status" value="1"/>
</dbReference>
<proteinExistence type="predicted"/>
<accession>A0A085U489</accession>
<dbReference type="InterPro" id="IPR010016">
    <property type="entry name" value="PxpB"/>
</dbReference>
<reference evidence="5" key="1">
    <citation type="journal article" date="2015" name="Genome Announc.">
        <title>Complete Genome Sequence of Yersinia ruckeri Strain CSF007-82, Etiologic Agent of Red Mouth Disease in Salmonid Fish.</title>
        <authorList>
            <person name="Nelson M.C."/>
            <person name="LaPatra S.E."/>
            <person name="Welch T.J."/>
            <person name="Graf J."/>
        </authorList>
    </citation>
    <scope>NUCLEOTIDE SEQUENCE</scope>
    <source>
        <strain evidence="5">CSF007-82</strain>
    </source>
</reference>
<dbReference type="EMBL" id="LN681231">
    <property type="protein sequence ID" value="CEK26912.1"/>
    <property type="molecule type" value="Genomic_DNA"/>
</dbReference>
<evidence type="ECO:0000259" key="4">
    <source>
        <dbReference type="SMART" id="SM00796"/>
    </source>
</evidence>
<dbReference type="EC" id="3.5.1.54" evidence="5"/>
<evidence type="ECO:0000256" key="1">
    <source>
        <dbReference type="ARBA" id="ARBA00022741"/>
    </source>
</evidence>
<dbReference type="PANTHER" id="PTHR34698">
    <property type="entry name" value="5-OXOPROLINASE SUBUNIT B"/>
    <property type="match status" value="1"/>
</dbReference>
<dbReference type="PANTHER" id="PTHR34698:SF2">
    <property type="entry name" value="5-OXOPROLINASE SUBUNIT B"/>
    <property type="match status" value="1"/>
</dbReference>
<keyword evidence="2 5" id="KW-0378">Hydrolase</keyword>
<dbReference type="SUPFAM" id="SSF160467">
    <property type="entry name" value="PH0987 N-terminal domain-like"/>
    <property type="match status" value="1"/>
</dbReference>
<evidence type="ECO:0000313" key="6">
    <source>
        <dbReference type="EMBL" id="SUP99724.1"/>
    </source>
</evidence>
<organism evidence="5">
    <name type="scientific">Yersinia ruckeri</name>
    <dbReference type="NCBI Taxonomy" id="29486"/>
    <lineage>
        <taxon>Bacteria</taxon>
        <taxon>Pseudomonadati</taxon>
        <taxon>Pseudomonadota</taxon>
        <taxon>Gammaproteobacteria</taxon>
        <taxon>Enterobacterales</taxon>
        <taxon>Yersiniaceae</taxon>
        <taxon>Yersinia</taxon>
    </lineage>
</organism>
<dbReference type="SUPFAM" id="SSF50891">
    <property type="entry name" value="Cyclophilin-like"/>
    <property type="match status" value="1"/>
</dbReference>
<evidence type="ECO:0000313" key="5">
    <source>
        <dbReference type="EMBL" id="CEK26912.1"/>
    </source>
</evidence>
<dbReference type="InterPro" id="IPR003833">
    <property type="entry name" value="CT_C_D"/>
</dbReference>
<dbReference type="NCBIfam" id="TIGR00370">
    <property type="entry name" value="5-oxoprolinase subunit PxpB"/>
    <property type="match status" value="1"/>
</dbReference>
<name>A0A085U489_YERRU</name>
<dbReference type="Proteomes" id="UP000255169">
    <property type="component" value="Unassembled WGS sequence"/>
</dbReference>
<sequence length="218" mass="23958">MQRARCYLLGESAVVLELEPPVTLENQQRIWGLADRLIHHPDVREAIPGMNNLTLLLENPQQTAWDAIERLQRWWEDGESLQLESRDIDIPVIYGGAAGPDLDEVARHTGLTPRQVVACHSAASYIVYFLGFQPGFSYLGGMPEALSTPRRAEPRLVVVPGSVGIGGSQTGIYPLATPGGWQLIGRTALALFNPLEMPPTLLRPGDNVRFVPMKEGVC</sequence>
<dbReference type="RefSeq" id="WP_038244502.1">
    <property type="nucleotide sequence ID" value="NZ_CABIHR010000029.1"/>
</dbReference>
<dbReference type="EMBL" id="UHJG01000001">
    <property type="protein sequence ID" value="SUP99724.1"/>
    <property type="molecule type" value="Genomic_DNA"/>
</dbReference>
<dbReference type="STRING" id="29486.UGYR_15430"/>
<dbReference type="PATRIC" id="fig|29486.44.peg.2834"/>
<keyword evidence="7" id="KW-1185">Reference proteome</keyword>
<dbReference type="GeneID" id="66878880"/>
<evidence type="ECO:0000313" key="7">
    <source>
        <dbReference type="Proteomes" id="UP000255169"/>
    </source>
</evidence>
<evidence type="ECO:0000256" key="3">
    <source>
        <dbReference type="ARBA" id="ARBA00022840"/>
    </source>
</evidence>